<evidence type="ECO:0000313" key="1">
    <source>
        <dbReference type="EMBL" id="CAA2625404.1"/>
    </source>
</evidence>
<gene>
    <name evidence="1" type="ORF">SI7747_09011171</name>
</gene>
<evidence type="ECO:0000313" key="2">
    <source>
        <dbReference type="Proteomes" id="UP001189122"/>
    </source>
</evidence>
<proteinExistence type="predicted"/>
<dbReference type="EMBL" id="CACRZD030000009">
    <property type="protein sequence ID" value="CAA6664782.1"/>
    <property type="molecule type" value="Genomic_DNA"/>
</dbReference>
<accession>A0A7I8J5R4</accession>
<dbReference type="EMBL" id="LR743596">
    <property type="protein sequence ID" value="CAA2625404.1"/>
    <property type="molecule type" value="Genomic_DNA"/>
</dbReference>
<dbReference type="Proteomes" id="UP001189122">
    <property type="component" value="Unassembled WGS sequence"/>
</dbReference>
<reference evidence="1 2" key="1">
    <citation type="submission" date="2019-12" db="EMBL/GenBank/DDBJ databases">
        <authorList>
            <person name="Scholz U."/>
            <person name="Mascher M."/>
            <person name="Fiebig A."/>
        </authorList>
    </citation>
    <scope>NUCLEOTIDE SEQUENCE</scope>
</reference>
<name>A0A7I8J5R4_SPIIN</name>
<keyword evidence="2" id="KW-1185">Reference proteome</keyword>
<sequence length="116" mass="12176">MAQCVPCFLQPRPPRQFRRRAARYNAPSRPATLCSVPPDGGEVGIVVSAVGAAAAIAPRTTASLPYSSLLQSCIDSGSFEEGCAFTGRWSSAASGQMPTCRPRSSCSTLDRGLRLG</sequence>
<protein>
    <submittedName>
        <fullName evidence="1">Uncharacterized protein</fullName>
    </submittedName>
</protein>
<organism evidence="1">
    <name type="scientific">Spirodela intermedia</name>
    <name type="common">Intermediate duckweed</name>
    <dbReference type="NCBI Taxonomy" id="51605"/>
    <lineage>
        <taxon>Eukaryota</taxon>
        <taxon>Viridiplantae</taxon>
        <taxon>Streptophyta</taxon>
        <taxon>Embryophyta</taxon>
        <taxon>Tracheophyta</taxon>
        <taxon>Spermatophyta</taxon>
        <taxon>Magnoliopsida</taxon>
        <taxon>Liliopsida</taxon>
        <taxon>Araceae</taxon>
        <taxon>Lemnoideae</taxon>
        <taxon>Spirodela</taxon>
    </lineage>
</organism>
<dbReference type="AlphaFoldDB" id="A0A7I8J5R4"/>